<evidence type="ECO:0000313" key="2">
    <source>
        <dbReference type="EMBL" id="QJA58667.1"/>
    </source>
</evidence>
<feature type="region of interest" description="Disordered" evidence="1">
    <location>
        <begin position="1"/>
        <end position="24"/>
    </location>
</feature>
<evidence type="ECO:0000256" key="1">
    <source>
        <dbReference type="SAM" id="MobiDB-lite"/>
    </source>
</evidence>
<gene>
    <name evidence="3" type="ORF">MM415A00499_0019</name>
    <name evidence="2" type="ORF">MM415B01425_0012</name>
</gene>
<dbReference type="EMBL" id="MT142468">
    <property type="protein sequence ID" value="QJA81744.1"/>
    <property type="molecule type" value="Genomic_DNA"/>
</dbReference>
<sequence>MVDDKKTDDKALENFTGIDPNNLPEEMQKIYKSMQADYTRKTQELASKGKEYSEREGKMTEQLKTFGAMEQELKQWRDWYKGLEDEVDKPDTSKTTKKADTRQADTNHSYLDDVSDDQSRQIVGDLKKEIDNLKAELSSVHTAFKDTTSQTNRLFNYHAQLNDLAGKHKNIDKKALLQHAIDTGQTDLEKAYKDMYRDELIQDEVERKLQERLDEEKAKMRTSGIHGPGHQVIIKPRSDSPKSFAEASEQILQQRAAEGKF</sequence>
<feature type="region of interest" description="Disordered" evidence="1">
    <location>
        <begin position="216"/>
        <end position="246"/>
    </location>
</feature>
<name>A0A6M3KJD5_9ZZZZ</name>
<dbReference type="AlphaFoldDB" id="A0A6M3KJD5"/>
<reference evidence="3" key="1">
    <citation type="submission" date="2020-03" db="EMBL/GenBank/DDBJ databases">
        <title>The deep terrestrial virosphere.</title>
        <authorList>
            <person name="Holmfeldt K."/>
            <person name="Nilsson E."/>
            <person name="Simone D."/>
            <person name="Lopez-Fernandez M."/>
            <person name="Wu X."/>
            <person name="de Brujin I."/>
            <person name="Lundin D."/>
            <person name="Andersson A."/>
            <person name="Bertilsson S."/>
            <person name="Dopson M."/>
        </authorList>
    </citation>
    <scope>NUCLEOTIDE SEQUENCE</scope>
    <source>
        <strain evidence="3">MM415A00499</strain>
        <strain evidence="2">MM415B01425</strain>
    </source>
</reference>
<proteinExistence type="predicted"/>
<feature type="compositionally biased region" description="Basic and acidic residues" evidence="1">
    <location>
        <begin position="84"/>
        <end position="105"/>
    </location>
</feature>
<dbReference type="EMBL" id="MT141334">
    <property type="protein sequence ID" value="QJA58667.1"/>
    <property type="molecule type" value="Genomic_DNA"/>
</dbReference>
<evidence type="ECO:0000313" key="3">
    <source>
        <dbReference type="EMBL" id="QJA81744.1"/>
    </source>
</evidence>
<accession>A0A6M3KJD5</accession>
<feature type="compositionally biased region" description="Basic and acidic residues" evidence="1">
    <location>
        <begin position="1"/>
        <end position="12"/>
    </location>
</feature>
<protein>
    <submittedName>
        <fullName evidence="3">Uncharacterized protein</fullName>
    </submittedName>
</protein>
<organism evidence="3">
    <name type="scientific">viral metagenome</name>
    <dbReference type="NCBI Taxonomy" id="1070528"/>
    <lineage>
        <taxon>unclassified sequences</taxon>
        <taxon>metagenomes</taxon>
        <taxon>organismal metagenomes</taxon>
    </lineage>
</organism>
<feature type="region of interest" description="Disordered" evidence="1">
    <location>
        <begin position="84"/>
        <end position="112"/>
    </location>
</feature>